<keyword evidence="5" id="KW-0687">Ribonucleoprotein</keyword>
<gene>
    <name evidence="8" type="primary">rps4</name>
    <name evidence="8" type="ORF">DicdiMp05</name>
</gene>
<accession>A0A4Y5T8N1</accession>
<comment type="similarity">
    <text evidence="1">Belongs to the universal ribosomal protein uS4 family.</text>
</comment>
<evidence type="ECO:0000313" key="8">
    <source>
        <dbReference type="EMBL" id="QDB64114.1"/>
    </source>
</evidence>
<evidence type="ECO:0000256" key="4">
    <source>
        <dbReference type="ARBA" id="ARBA00022980"/>
    </source>
</evidence>
<keyword evidence="2" id="KW-0699">rRNA-binding</keyword>
<dbReference type="Gene3D" id="3.10.290.10">
    <property type="entry name" value="RNA-binding S4 domain"/>
    <property type="match status" value="1"/>
</dbReference>
<dbReference type="InterPro" id="IPR002942">
    <property type="entry name" value="S4_RNA-bd"/>
</dbReference>
<evidence type="ECO:0000256" key="3">
    <source>
        <dbReference type="ARBA" id="ARBA00022884"/>
    </source>
</evidence>
<reference evidence="8" key="1">
    <citation type="journal article" date="2019" name="J. Mol. Evol.">
        <title>Understanding the Evolution of Mitochondrial Genomes in Phaeophyceae Inferred from Mitogenomes of Ishige okamurae (Ishigeales) and Dictyopteris divaricata (Dictyotales).</title>
        <authorList>
            <person name="Liu F."/>
            <person name="Zhang Y."/>
            <person name="Bi Y."/>
            <person name="Chen W."/>
            <person name="Moejes F.W."/>
        </authorList>
    </citation>
    <scope>NUCLEOTIDE SEQUENCE</scope>
</reference>
<dbReference type="InterPro" id="IPR022801">
    <property type="entry name" value="Ribosomal_uS4"/>
</dbReference>
<sequence length="236" mass="28286">MKFKARYKSCLWSKTDIWGGLLKRRNSFLRVKWDRIIGTLISKKRRRHQRLCKDYRLVKPSSRPNQPYKFPRWAFRNSLSNRLCLRRFYGDLSSKTVQRLCRIKKNKKFIRSLESRLDINLYRLGFLGSVYESKQAILHGKVLVNGRKITFDQFLLQSGDIVEFSSNFRSSIRSGILSRRCGINYVDRLRVHPTPDWLHTDYCSLSFIFVGDITFSMFYPFRVEFDEIRCSSRYKY</sequence>
<geneLocation type="mitochondrion" evidence="8"/>
<keyword evidence="4 8" id="KW-0689">Ribosomal protein</keyword>
<evidence type="ECO:0000256" key="2">
    <source>
        <dbReference type="ARBA" id="ARBA00022730"/>
    </source>
</evidence>
<dbReference type="GO" id="GO:0042274">
    <property type="term" value="P:ribosomal small subunit biogenesis"/>
    <property type="evidence" value="ECO:0007669"/>
    <property type="project" value="TreeGrafter"/>
</dbReference>
<dbReference type="Pfam" id="PF01479">
    <property type="entry name" value="S4"/>
    <property type="match status" value="1"/>
</dbReference>
<protein>
    <submittedName>
        <fullName evidence="8">Ribosomal protein S4</fullName>
    </submittedName>
</protein>
<dbReference type="GO" id="GO:0019843">
    <property type="term" value="F:rRNA binding"/>
    <property type="evidence" value="ECO:0007669"/>
    <property type="project" value="UniProtKB-KW"/>
</dbReference>
<dbReference type="GO" id="GO:0015935">
    <property type="term" value="C:small ribosomal subunit"/>
    <property type="evidence" value="ECO:0007669"/>
    <property type="project" value="TreeGrafter"/>
</dbReference>
<dbReference type="RefSeq" id="YP_009672629.1">
    <property type="nucleotide sequence ID" value="NC_043845.1"/>
</dbReference>
<evidence type="ECO:0000256" key="6">
    <source>
        <dbReference type="PROSITE-ProRule" id="PRU00182"/>
    </source>
</evidence>
<evidence type="ECO:0000256" key="5">
    <source>
        <dbReference type="ARBA" id="ARBA00023274"/>
    </source>
</evidence>
<dbReference type="AlphaFoldDB" id="A0A4Y5T8N1"/>
<dbReference type="InterPro" id="IPR036986">
    <property type="entry name" value="S4_RNA-bd_sf"/>
</dbReference>
<dbReference type="PANTHER" id="PTHR11831:SF4">
    <property type="entry name" value="SMALL RIBOSOMAL SUBUNIT PROTEIN US4M"/>
    <property type="match status" value="1"/>
</dbReference>
<dbReference type="PANTHER" id="PTHR11831">
    <property type="entry name" value="30S 40S RIBOSOMAL PROTEIN"/>
    <property type="match status" value="1"/>
</dbReference>
<name>A0A4Y5T8N1_9PHAE</name>
<dbReference type="SUPFAM" id="SSF55174">
    <property type="entry name" value="Alpha-L RNA-binding motif"/>
    <property type="match status" value="1"/>
</dbReference>
<evidence type="ECO:0000256" key="1">
    <source>
        <dbReference type="ARBA" id="ARBA00007465"/>
    </source>
</evidence>
<dbReference type="CDD" id="cd00165">
    <property type="entry name" value="S4"/>
    <property type="match status" value="1"/>
</dbReference>
<keyword evidence="8" id="KW-0496">Mitochondrion</keyword>
<dbReference type="GO" id="GO:0003735">
    <property type="term" value="F:structural constituent of ribosome"/>
    <property type="evidence" value="ECO:0007669"/>
    <property type="project" value="TreeGrafter"/>
</dbReference>
<dbReference type="SMART" id="SM00363">
    <property type="entry name" value="S4"/>
    <property type="match status" value="1"/>
</dbReference>
<dbReference type="GeneID" id="40880681"/>
<evidence type="ECO:0000259" key="7">
    <source>
        <dbReference type="SMART" id="SM00363"/>
    </source>
</evidence>
<organism evidence="8">
    <name type="scientific">Dictyopteris divaricata</name>
    <dbReference type="NCBI Taxonomy" id="156996"/>
    <lineage>
        <taxon>Eukaryota</taxon>
        <taxon>Sar</taxon>
        <taxon>Stramenopiles</taxon>
        <taxon>Ochrophyta</taxon>
        <taxon>PX clade</taxon>
        <taxon>Phaeophyceae</taxon>
        <taxon>Dictyotales</taxon>
        <taxon>Dictyotaceae</taxon>
        <taxon>Dictyopteris</taxon>
    </lineage>
</organism>
<proteinExistence type="inferred from homology"/>
<keyword evidence="3 6" id="KW-0694">RNA-binding</keyword>
<dbReference type="PROSITE" id="PS50889">
    <property type="entry name" value="S4"/>
    <property type="match status" value="1"/>
</dbReference>
<feature type="domain" description="RNA-binding S4" evidence="7">
    <location>
        <begin position="115"/>
        <end position="187"/>
    </location>
</feature>
<dbReference type="EMBL" id="MG940856">
    <property type="protein sequence ID" value="QDB64114.1"/>
    <property type="molecule type" value="Genomic_DNA"/>
</dbReference>